<proteinExistence type="predicted"/>
<dbReference type="EMBL" id="MN739547">
    <property type="protein sequence ID" value="QHT12513.1"/>
    <property type="molecule type" value="Genomic_DNA"/>
</dbReference>
<keyword evidence="1" id="KW-0812">Transmembrane</keyword>
<keyword evidence="1" id="KW-0472">Membrane</keyword>
<reference evidence="2" key="1">
    <citation type="journal article" date="2020" name="Nature">
        <title>Giant virus diversity and host interactions through global metagenomics.</title>
        <authorList>
            <person name="Schulz F."/>
            <person name="Roux S."/>
            <person name="Paez-Espino D."/>
            <person name="Jungbluth S."/>
            <person name="Walsh D.A."/>
            <person name="Denef V.J."/>
            <person name="McMahon K.D."/>
            <person name="Konstantinidis K.T."/>
            <person name="Eloe-Fadrosh E.A."/>
            <person name="Kyrpides N.C."/>
            <person name="Woyke T."/>
        </authorList>
    </citation>
    <scope>NUCLEOTIDE SEQUENCE</scope>
    <source>
        <strain evidence="2">GVMAG-M-3300023174-129</strain>
    </source>
</reference>
<sequence length="1445" mass="165235">MKKILLMIKYIFLIVIALGLIFYVYFNKNLDSNENFQNMVNKTFNYFSTNEDDYYKLNKEEYPEVIETKFDELILDIGGSFGDLDAGRMPWDTENKELSKEEALWGVVPLDATTALFKKIYLANQFDDISSLKNDEDAYYYQDPMFGFGSDNRELGEGMQKFEQALGYYMTFRQAFDAFDDLGKNLAKESLKGVKQAKVGPGVLKTVKLRLTNVVGKIQGKIVKFLEKNTSKVLQKGAVKLASRVAKTAPFKGFYFIAKALLKLKIVAKMTAKLIAFAAKHVFTNALLEGIFPPLGMFLSFIYDLIITPILFMLDGMITEAMDKWADSQGSCPTGTTALDVLLPAPGSMIFQMIPVIGDIFGFFYPYVCSDDRTGILVFKGQLQLPKYIDYAWLSCYFWKWPNYSGDYKPPRFQGKYLCTQIGKNNAGHCDRLNKKEGANPYDLYETVYFWGDNTDKNRDNILNLDPIYAAVTAIIRATTEGPPIYADNYYDFNDIIDLGNRDPSYSELNQINKKMVSMKAEYTTEYFLPTDVLPPNSKFFYADFSDPSMLVKMGQFYYTLAIANPVIDEDGFHNIQFISKINYVVASSLFTCDIECEMLNIKYNPRNGSSYNEFITLNHDRRFYYKVNYSNTAPYYWETVSNVSWAELDNRYDDAMYNLNEYLHRADIFDYKYVKDDIIASGAFIAAYEQIQNTGTIYSNLLASSNYRIEDSNALYTNYRTSQENYNILFTTIARVGGNTRERLDYRVSTLVGIKDELWTLQKNLNPVTSNPHPQYSLYGCTHIDDTAGAASPPDISEYQEDYRKRVNFDVLPYLERCRDKFINIDQCIDISNVEQVINKYKEKYPNKDIKSILNIKPQGSNVCQFTWNEVTTGQNDERKQTYNFLYQMDLSSCTFCLPNSLIEEGSSELPAIESIKMYKNPISDSNERIYNPDYATRLAYRKAFYFKPTLTYTGPTSNIKNVTFEKISNVDTILRYDPNTCEQLPDLVRPKKPIRITYPKPPETNLFKGSNDACSNPNTLNKFILDYNNTNPTNKILSIVRAFTSSSNSCDLEVDVLIKNSSNDNKVQRKTLSFNMKESEGFENIYTYDSLKNSNGLNVTKKTSYLEPPYNQKGVTYGTPYNNKFNPTVMSNISFFNNDLVTNYTTNTKGIVGNTRDLLVDLKGAQYLGNDSTYCRKKCDDPEIMQRIMEQYSVDNQAKGRFNQESDTMYAIFKSATDSANRCHIYFAQHKELYADKYAANLTNSNNYYDERLPALRRVAMKQLPGTCTFLPIAGQEYIDISASDLALQANTNESNFYYSSRDACTNLNCTNTTLLNQAILDYQSRSGSIVTRVLKAMKITNDTCDYNIIQDLNYEGDLVPDVESVLRVKYTYPYYNNSQPCGNFSYTVSSTYDAEYYKSDTFEVQFGGNLDDSDPNISPMLSYNSNSSASPSSLGNYLQNIT</sequence>
<accession>A0A6C0D7S2</accession>
<evidence type="ECO:0000256" key="1">
    <source>
        <dbReference type="SAM" id="Phobius"/>
    </source>
</evidence>
<organism evidence="2">
    <name type="scientific">viral metagenome</name>
    <dbReference type="NCBI Taxonomy" id="1070528"/>
    <lineage>
        <taxon>unclassified sequences</taxon>
        <taxon>metagenomes</taxon>
        <taxon>organismal metagenomes</taxon>
    </lineage>
</organism>
<name>A0A6C0D7S2_9ZZZZ</name>
<protein>
    <submittedName>
        <fullName evidence="2">Uncharacterized protein</fullName>
    </submittedName>
</protein>
<keyword evidence="1" id="KW-1133">Transmembrane helix</keyword>
<evidence type="ECO:0000313" key="2">
    <source>
        <dbReference type="EMBL" id="QHT12513.1"/>
    </source>
</evidence>
<feature type="transmembrane region" description="Helical" evidence="1">
    <location>
        <begin position="291"/>
        <end position="314"/>
    </location>
</feature>
<feature type="transmembrane region" description="Helical" evidence="1">
    <location>
        <begin position="7"/>
        <end position="26"/>
    </location>
</feature>